<dbReference type="InterPro" id="IPR003886">
    <property type="entry name" value="NIDO_dom"/>
</dbReference>
<feature type="domain" description="NIDO" evidence="1">
    <location>
        <begin position="537"/>
        <end position="681"/>
    </location>
</feature>
<sequence>MNIFTIYFCIFLYQPGQQQVNTDFHFNKMFYPFGSAAGDTQTLDADNESYVQVNLSSPFQYFGRQYQLIYVNNNGFLSFSREIPEMDPLLFPYGGEDLIAPFWTEIVGVSAYYQEYTSGDVLTSATQDINRYYPGLSFSATWVFVATWDTQEDNTFSDLSVPLISVQVVLISDGSRSFILMNYGDIEIGFQGKAGYSTIGSTHYFVIPGSTDGNLTPNLKYTTNVNVQGRWAFSANQGIVQFAETFYPVGLVAGDTQMFVFAAESVAEVSLSSPFLYFGRSYNLIYVNNNGLLSFSQGIPEMDPLPFSSYGNEDLIAPLWTDLDDFGFGIVYYHEYTSGDVLTRATEDIKSYYPGLSFSASWVFVATWDFVNIGDENGFYLHSAPIISVQVVLISDGSRSFILMNYGDIAVFGPQAEAGYGTIGTTHYFVIPGSDDWNLIPNLKYTSNVQVQGRWAFSANQGIAQFAETFYPVGLAAGDTQTLISDDVSLTVALSSPFVYFGRAYHLIYVNNNGLLSFSQAIPEMDPSYGGEDLIAPLWSDLDDYGLGALNYHEYTSGDVLTRATQDINQYYPGLSFSATWVFVATWDFVNTWDANVFLHHSAPSISVQVVLISDGSRSFILMNYGDIAPQFYPVKAGYDTVGSTHYFVIPGSNDWNLVPNLKYTSNVHVPGRWAFMAYTENVVGLQMKVTSYLDLTESGNLAFVLEQIKHELVIRGLSSDVQLSARRVEKNP</sequence>
<accession>A0A9W7TH36</accession>
<protein>
    <recommendedName>
        <fullName evidence="1">NIDO domain-containing protein</fullName>
    </recommendedName>
</protein>
<proteinExistence type="predicted"/>
<dbReference type="PROSITE" id="PS51220">
    <property type="entry name" value="NIDO"/>
    <property type="match status" value="3"/>
</dbReference>
<dbReference type="PANTHER" id="PTHR46160:SF9">
    <property type="entry name" value="PROTEIN PRY2-RELATED"/>
    <property type="match status" value="1"/>
</dbReference>
<evidence type="ECO:0000313" key="3">
    <source>
        <dbReference type="Proteomes" id="UP001059041"/>
    </source>
</evidence>
<dbReference type="InterPro" id="IPR052749">
    <property type="entry name" value="Alpha-tectorin"/>
</dbReference>
<dbReference type="EMBL" id="JAFHDT010000018">
    <property type="protein sequence ID" value="KAI7796784.1"/>
    <property type="molecule type" value="Genomic_DNA"/>
</dbReference>
<comment type="caution">
    <text evidence="2">The sequence shown here is derived from an EMBL/GenBank/DDBJ whole genome shotgun (WGS) entry which is preliminary data.</text>
</comment>
<keyword evidence="3" id="KW-1185">Reference proteome</keyword>
<dbReference type="PANTHER" id="PTHR46160">
    <property type="entry name" value="ALPHA-TECTORIN-RELATED"/>
    <property type="match status" value="1"/>
</dbReference>
<evidence type="ECO:0000313" key="2">
    <source>
        <dbReference type="EMBL" id="KAI7796784.1"/>
    </source>
</evidence>
<feature type="domain" description="NIDO" evidence="1">
    <location>
        <begin position="97"/>
        <end position="238"/>
    </location>
</feature>
<organism evidence="2 3">
    <name type="scientific">Triplophysa rosa</name>
    <name type="common">Cave loach</name>
    <dbReference type="NCBI Taxonomy" id="992332"/>
    <lineage>
        <taxon>Eukaryota</taxon>
        <taxon>Metazoa</taxon>
        <taxon>Chordata</taxon>
        <taxon>Craniata</taxon>
        <taxon>Vertebrata</taxon>
        <taxon>Euteleostomi</taxon>
        <taxon>Actinopterygii</taxon>
        <taxon>Neopterygii</taxon>
        <taxon>Teleostei</taxon>
        <taxon>Ostariophysi</taxon>
        <taxon>Cypriniformes</taxon>
        <taxon>Nemacheilidae</taxon>
        <taxon>Triplophysa</taxon>
    </lineage>
</organism>
<reference evidence="2" key="1">
    <citation type="submission" date="2021-02" db="EMBL/GenBank/DDBJ databases">
        <title>Comparative genomics reveals that relaxation of natural selection precedes convergent phenotypic evolution of cavefish.</title>
        <authorList>
            <person name="Peng Z."/>
        </authorList>
    </citation>
    <scope>NUCLEOTIDE SEQUENCE</scope>
    <source>
        <tissue evidence="2">Muscle</tissue>
    </source>
</reference>
<dbReference type="Pfam" id="PF06119">
    <property type="entry name" value="NIDO"/>
    <property type="match status" value="3"/>
</dbReference>
<gene>
    <name evidence="2" type="ORF">IRJ41_006390</name>
</gene>
<name>A0A9W7TH36_TRIRA</name>
<evidence type="ECO:0000259" key="1">
    <source>
        <dbReference type="PROSITE" id="PS51220"/>
    </source>
</evidence>
<dbReference type="GO" id="GO:0007160">
    <property type="term" value="P:cell-matrix adhesion"/>
    <property type="evidence" value="ECO:0007669"/>
    <property type="project" value="InterPro"/>
</dbReference>
<feature type="domain" description="NIDO" evidence="1">
    <location>
        <begin position="318"/>
        <end position="462"/>
    </location>
</feature>
<dbReference type="AlphaFoldDB" id="A0A9W7TH36"/>
<dbReference type="SMART" id="SM00539">
    <property type="entry name" value="NIDO"/>
    <property type="match status" value="3"/>
</dbReference>
<dbReference type="Proteomes" id="UP001059041">
    <property type="component" value="Linkage Group LG18"/>
</dbReference>